<dbReference type="eggNOG" id="COG0438">
    <property type="taxonomic scope" value="Bacteria"/>
</dbReference>
<name>A0A089YTA9_9PSED</name>
<dbReference type="AlphaFoldDB" id="A0A089YTA9"/>
<accession>A0A089YTA9</accession>
<dbReference type="HOGENOM" id="CLU_028014_2_1_6"/>
<sequence length="427" mass="47841">MSLQHVLVIGYVWPEPTSSAAGGHMMQLLHCFVAQGWSVTFASPAKVGEHKADLAALGIAEQTIALNDESFDRFVAALQPDMVLFDRFMMEEQFGWRVELHCPQAMRVLETCDLQSLRDARQGLLKERLRAGEDENDFGALFDVSSDTLYRHMSEADITQREVAAIFRCDLSLMISPFEGQLLVERFGVPPSLLHDCPLMVAPLPTPALDFDQRANFVCIGNFRHAPNWDAVLWLKNQVWPRIRKQLPRAELHLYGAYTPPKATALHNAAQGFLVKGWAADALQVVGQARVALAPLRFGAGIKGKLLDAMLCGTPSVTTPLGAEGMRTGDRWPGHIACSADELAAWAVRLYEDSDQWGAAQAQCHEHLCAEYGFEQHSQTLVRRLYQLSQSLEQHRRANFIGTMLRHHLHKSTKYFSQWIQSKNQSV</sequence>
<dbReference type="STRING" id="216142.LT40_09610"/>
<keyword evidence="1" id="KW-0808">Transferase</keyword>
<dbReference type="Pfam" id="PF13692">
    <property type="entry name" value="Glyco_trans_1_4"/>
    <property type="match status" value="1"/>
</dbReference>
<dbReference type="KEGG" id="prh:LT40_09610"/>
<dbReference type="Proteomes" id="UP000029499">
    <property type="component" value="Chromosome"/>
</dbReference>
<dbReference type="GO" id="GO:0016740">
    <property type="term" value="F:transferase activity"/>
    <property type="evidence" value="ECO:0007669"/>
    <property type="project" value="UniProtKB-KW"/>
</dbReference>
<dbReference type="Gene3D" id="3.40.50.2000">
    <property type="entry name" value="Glycogen Phosphorylase B"/>
    <property type="match status" value="1"/>
</dbReference>
<evidence type="ECO:0000313" key="1">
    <source>
        <dbReference type="EMBL" id="AIS17637.1"/>
    </source>
</evidence>
<proteinExistence type="predicted"/>
<reference evidence="1 2" key="1">
    <citation type="journal article" date="2015" name="J. Biotechnol.">
        <title>Complete genome sequence of Pseudomonas rhizosphaerae IH5T (=DSM 16299T), a phosphate-solubilizing rhizobacterium for bacterial biofertilizer.</title>
        <authorList>
            <person name="Kwak Y."/>
            <person name="Jung B.K."/>
            <person name="Shin J.H."/>
        </authorList>
    </citation>
    <scope>NUCLEOTIDE SEQUENCE [LARGE SCALE GENOMIC DNA]</scope>
    <source>
        <strain evidence="1">DSM 16299</strain>
    </source>
</reference>
<gene>
    <name evidence="1" type="ORF">LT40_09610</name>
</gene>
<dbReference type="EMBL" id="CP009533">
    <property type="protein sequence ID" value="AIS17637.1"/>
    <property type="molecule type" value="Genomic_DNA"/>
</dbReference>
<evidence type="ECO:0000313" key="2">
    <source>
        <dbReference type="Proteomes" id="UP000029499"/>
    </source>
</evidence>
<dbReference type="SUPFAM" id="SSF53756">
    <property type="entry name" value="UDP-Glycosyltransferase/glycogen phosphorylase"/>
    <property type="match status" value="1"/>
</dbReference>
<keyword evidence="2" id="KW-1185">Reference proteome</keyword>
<organism evidence="1 2">
    <name type="scientific">Pseudomonas rhizosphaerae</name>
    <dbReference type="NCBI Taxonomy" id="216142"/>
    <lineage>
        <taxon>Bacteria</taxon>
        <taxon>Pseudomonadati</taxon>
        <taxon>Pseudomonadota</taxon>
        <taxon>Gammaproteobacteria</taxon>
        <taxon>Pseudomonadales</taxon>
        <taxon>Pseudomonadaceae</taxon>
        <taxon>Pseudomonas</taxon>
    </lineage>
</organism>
<dbReference type="RefSeq" id="WP_043189247.1">
    <property type="nucleotide sequence ID" value="NZ_CP009533.1"/>
</dbReference>
<dbReference type="OrthoDB" id="9807209at2"/>
<protein>
    <submittedName>
        <fullName evidence="1">Glycosyltransferase</fullName>
    </submittedName>
</protein>